<accession>A0A5C5XAI1</accession>
<reference evidence="4 5" key="1">
    <citation type="submission" date="2019-02" db="EMBL/GenBank/DDBJ databases">
        <title>Deep-cultivation of Planctomycetes and their phenomic and genomic characterization uncovers novel biology.</title>
        <authorList>
            <person name="Wiegand S."/>
            <person name="Jogler M."/>
            <person name="Boedeker C."/>
            <person name="Pinto D."/>
            <person name="Vollmers J."/>
            <person name="Rivas-Marin E."/>
            <person name="Kohn T."/>
            <person name="Peeters S.H."/>
            <person name="Heuer A."/>
            <person name="Rast P."/>
            <person name="Oberbeckmann S."/>
            <person name="Bunk B."/>
            <person name="Jeske O."/>
            <person name="Meyerdierks A."/>
            <person name="Storesund J.E."/>
            <person name="Kallscheuer N."/>
            <person name="Luecker S."/>
            <person name="Lage O.M."/>
            <person name="Pohl T."/>
            <person name="Merkel B.J."/>
            <person name="Hornburger P."/>
            <person name="Mueller R.-W."/>
            <person name="Bruemmer F."/>
            <person name="Labrenz M."/>
            <person name="Spormann A.M."/>
            <person name="Op Den Camp H."/>
            <person name="Overmann J."/>
            <person name="Amann R."/>
            <person name="Jetten M.S.M."/>
            <person name="Mascher T."/>
            <person name="Medema M.H."/>
            <person name="Devos D.P."/>
            <person name="Kaster A.-K."/>
            <person name="Ovreas L."/>
            <person name="Rohde M."/>
            <person name="Galperin M.Y."/>
            <person name="Jogler C."/>
        </authorList>
    </citation>
    <scope>NUCLEOTIDE SEQUENCE [LARGE SCALE GENOMIC DNA]</scope>
    <source>
        <strain evidence="4 5">Pan54</strain>
    </source>
</reference>
<dbReference type="InterPro" id="IPR051829">
    <property type="entry name" value="Multiheme_Cytochr_ET"/>
</dbReference>
<dbReference type="PANTHER" id="PTHR35038:SF8">
    <property type="entry name" value="C-TYPE POLYHEME CYTOCHROME OMCC"/>
    <property type="match status" value="1"/>
</dbReference>
<evidence type="ECO:0000313" key="5">
    <source>
        <dbReference type="Proteomes" id="UP000316095"/>
    </source>
</evidence>
<dbReference type="InterPro" id="IPR036280">
    <property type="entry name" value="Multihaem_cyt_sf"/>
</dbReference>
<dbReference type="OrthoDB" id="234670at2"/>
<sequence>MLKSFQQRILRLILLVVVLTGTGILWLSRSSPQGADSEKPHQNAGSVNRAREQWETLLATQFAGDAACVSCHPNESAAHQRSGHSHTAFRMDESELARRLMGTTYQDASDGRKVDFALEDKGFVAKVSGQEETVINRVDWLLGSATHAQTAVSILEDENAGLEHCWTWFTNHNKLGRTPGQSDYKPHGASIDSCGGRDMSAQEVTECFGCHMTFGPAPGQTLSEVNWQPNISCERCHGPRRFHSEAALVGQAEQYKPMVNLKDPQVEMKLCAQCHRDQVDASTPEKDQIRFQPFRLKKARCYQAGPSSLTCTTCHDPHDQTSHNIERYQKTCLNCHSQPHQSQCDRDQQLDLATDNCISCHMPKREWNNGIEFVDHWIRVVQQKEGEK</sequence>
<dbReference type="SUPFAM" id="SSF48695">
    <property type="entry name" value="Multiheme cytochromes"/>
    <property type="match status" value="1"/>
</dbReference>
<dbReference type="Proteomes" id="UP000316095">
    <property type="component" value="Unassembled WGS sequence"/>
</dbReference>
<keyword evidence="1" id="KW-0732">Signal</keyword>
<dbReference type="AlphaFoldDB" id="A0A5C5XAI1"/>
<evidence type="ECO:0000259" key="3">
    <source>
        <dbReference type="Pfam" id="PF13435"/>
    </source>
</evidence>
<dbReference type="RefSeq" id="WP_146502321.1">
    <property type="nucleotide sequence ID" value="NZ_SJPG01000001.1"/>
</dbReference>
<proteinExistence type="predicted"/>
<evidence type="ECO:0000313" key="4">
    <source>
        <dbReference type="EMBL" id="TWT60167.1"/>
    </source>
</evidence>
<protein>
    <submittedName>
        <fullName evidence="4">Doubled CXXCH motif</fullName>
    </submittedName>
</protein>
<comment type="caution">
    <text evidence="4">The sequence shown here is derived from an EMBL/GenBank/DDBJ whole genome shotgun (WGS) entry which is preliminary data.</text>
</comment>
<dbReference type="PANTHER" id="PTHR35038">
    <property type="entry name" value="DISSIMILATORY SULFITE REDUCTASE SIRA"/>
    <property type="match status" value="1"/>
</dbReference>
<feature type="domain" description="Cytochrome c-552/4" evidence="3">
    <location>
        <begin position="200"/>
        <end position="238"/>
    </location>
</feature>
<evidence type="ECO:0000256" key="1">
    <source>
        <dbReference type="ARBA" id="ARBA00022729"/>
    </source>
</evidence>
<organism evidence="4 5">
    <name type="scientific">Rubinisphaera italica</name>
    <dbReference type="NCBI Taxonomy" id="2527969"/>
    <lineage>
        <taxon>Bacteria</taxon>
        <taxon>Pseudomonadati</taxon>
        <taxon>Planctomycetota</taxon>
        <taxon>Planctomycetia</taxon>
        <taxon>Planctomycetales</taxon>
        <taxon>Planctomycetaceae</taxon>
        <taxon>Rubinisphaera</taxon>
    </lineage>
</organism>
<name>A0A5C5XAI1_9PLAN</name>
<dbReference type="Gene3D" id="1.10.1130.10">
    <property type="entry name" value="Flavocytochrome C3, Chain A"/>
    <property type="match status" value="1"/>
</dbReference>
<gene>
    <name evidence="4" type="ORF">Pan54_08810</name>
</gene>
<keyword evidence="5" id="KW-1185">Reference proteome</keyword>
<dbReference type="Pfam" id="PF13435">
    <property type="entry name" value="Cytochrome_C554"/>
    <property type="match status" value="1"/>
</dbReference>
<dbReference type="InterPro" id="IPR023155">
    <property type="entry name" value="Cyt_c-552/4"/>
</dbReference>
<evidence type="ECO:0000256" key="2">
    <source>
        <dbReference type="SAM" id="MobiDB-lite"/>
    </source>
</evidence>
<feature type="region of interest" description="Disordered" evidence="2">
    <location>
        <begin position="30"/>
        <end position="49"/>
    </location>
</feature>
<dbReference type="EMBL" id="SJPG01000001">
    <property type="protein sequence ID" value="TWT60167.1"/>
    <property type="molecule type" value="Genomic_DNA"/>
</dbReference>